<dbReference type="InterPro" id="IPR005122">
    <property type="entry name" value="Uracil-DNA_glycosylase-like"/>
</dbReference>
<evidence type="ECO:0000313" key="3">
    <source>
        <dbReference type="EMBL" id="AOJ05422.1"/>
    </source>
</evidence>
<dbReference type="KEGG" id="buu:WS70_27435"/>
<dbReference type="AlphaFoldDB" id="A0A1B4FP15"/>
<dbReference type="SMART" id="SM00987">
    <property type="entry name" value="UreE_C"/>
    <property type="match status" value="1"/>
</dbReference>
<dbReference type="PANTHER" id="PTHR42160:SF1">
    <property type="entry name" value="URACIL-DNA GLYCOSYLASE SUPERFAMILY PROTEIN"/>
    <property type="match status" value="1"/>
</dbReference>
<dbReference type="Proteomes" id="UP000062519">
    <property type="component" value="Chromosome 2"/>
</dbReference>
<name>A0A1B4FP15_9BURK</name>
<keyword evidence="4" id="KW-1185">Reference proteome</keyword>
<dbReference type="RefSeq" id="WP_059470640.1">
    <property type="nucleotide sequence ID" value="NZ_CP013387.1"/>
</dbReference>
<dbReference type="InterPro" id="IPR047124">
    <property type="entry name" value="HI_0220.2"/>
</dbReference>
<reference evidence="3 4" key="1">
    <citation type="submission" date="2015-12" db="EMBL/GenBank/DDBJ databases">
        <title>Diversity of Burkholderia near neighbor genomes.</title>
        <authorList>
            <person name="Sahl J."/>
            <person name="Wagner D."/>
            <person name="Keim P."/>
        </authorList>
    </citation>
    <scope>NUCLEOTIDE SEQUENCE [LARGE SCALE GENOMIC DNA]</scope>
    <source>
        <strain evidence="3 4">BDU6</strain>
    </source>
</reference>
<feature type="region of interest" description="Disordered" evidence="1">
    <location>
        <begin position="1"/>
        <end position="20"/>
    </location>
</feature>
<dbReference type="PANTHER" id="PTHR42160">
    <property type="entry name" value="URACIL-DNA GLYCOSYLASE SUPERFAMILY PROTEIN"/>
    <property type="match status" value="1"/>
</dbReference>
<dbReference type="Gene3D" id="3.40.470.10">
    <property type="entry name" value="Uracil-DNA glycosylase-like domain"/>
    <property type="match status" value="1"/>
</dbReference>
<evidence type="ECO:0000256" key="1">
    <source>
        <dbReference type="SAM" id="MobiDB-lite"/>
    </source>
</evidence>
<sequence>MSSKRNDSPPPHATARSTPTRHATLDGLLREIRACTVCASHLPCGPRPVVRAHPHARILIVGQAPGARVHASGIPWDDASGKRLREWLNVDDAAFYDESLFAIVPMGFCYPGRGASGDNPPRPECAPLWLDRLLSELPDIRLTLLIGQYAQRHFLGARRKPSVTETVRAGAEYAPEFIPLPHPSPRNQGWLKRHPWFVTDVLPVLRGKVAELLPSPEGHRQTKH</sequence>
<dbReference type="EMBL" id="CP013387">
    <property type="protein sequence ID" value="AOJ05422.1"/>
    <property type="molecule type" value="Genomic_DNA"/>
</dbReference>
<feature type="domain" description="Uracil-DNA glycosylase-like" evidence="2">
    <location>
        <begin position="49"/>
        <end position="206"/>
    </location>
</feature>
<evidence type="ECO:0000259" key="2">
    <source>
        <dbReference type="SMART" id="SM00986"/>
    </source>
</evidence>
<gene>
    <name evidence="3" type="ORF">WS70_27435</name>
</gene>
<evidence type="ECO:0000313" key="4">
    <source>
        <dbReference type="Proteomes" id="UP000062519"/>
    </source>
</evidence>
<dbReference type="SUPFAM" id="SSF52141">
    <property type="entry name" value="Uracil-DNA glycosylase-like"/>
    <property type="match status" value="1"/>
</dbReference>
<dbReference type="CDD" id="cd10033">
    <property type="entry name" value="UDG_like"/>
    <property type="match status" value="1"/>
</dbReference>
<protein>
    <submittedName>
        <fullName evidence="3">Uracil-DNA glycosylase</fullName>
    </submittedName>
</protein>
<accession>A0A1B4FP15</accession>
<dbReference type="Pfam" id="PF03167">
    <property type="entry name" value="UDG"/>
    <property type="match status" value="1"/>
</dbReference>
<organism evidence="3 4">
    <name type="scientific">Burkholderia mayonis</name>
    <dbReference type="NCBI Taxonomy" id="1385591"/>
    <lineage>
        <taxon>Bacteria</taxon>
        <taxon>Pseudomonadati</taxon>
        <taxon>Pseudomonadota</taxon>
        <taxon>Betaproteobacteria</taxon>
        <taxon>Burkholderiales</taxon>
        <taxon>Burkholderiaceae</taxon>
        <taxon>Burkholderia</taxon>
        <taxon>pseudomallei group</taxon>
    </lineage>
</organism>
<proteinExistence type="predicted"/>
<dbReference type="SMART" id="SM00986">
    <property type="entry name" value="UDG"/>
    <property type="match status" value="1"/>
</dbReference>
<dbReference type="InterPro" id="IPR036895">
    <property type="entry name" value="Uracil-DNA_glycosylase-like_sf"/>
</dbReference>